<dbReference type="Proteomes" id="UP001175211">
    <property type="component" value="Unassembled WGS sequence"/>
</dbReference>
<accession>A0AA39JHD3</accession>
<dbReference type="EMBL" id="JAUEPS010000063">
    <property type="protein sequence ID" value="KAK0442673.1"/>
    <property type="molecule type" value="Genomic_DNA"/>
</dbReference>
<sequence>MTYDLGSRLQTSLASRTSTLGWNAFLAMYLSYKWYILAWVFQYYSMRRDCDMSLRGKQAGLGFTSAKQGTKQVDVQVVGDAVHHLQNGASESDTPPLIAISDSSFCFWTRNQPDSPSTTRQNEDRIQCWVLIQLTSWPTPSRGTIDSSLFFFPSYPLKSRDLRKSSSFGWMVAID</sequence>
<organism evidence="2 3">
    <name type="scientific">Armillaria tabescens</name>
    <name type="common">Ringless honey mushroom</name>
    <name type="synonym">Agaricus tabescens</name>
    <dbReference type="NCBI Taxonomy" id="1929756"/>
    <lineage>
        <taxon>Eukaryota</taxon>
        <taxon>Fungi</taxon>
        <taxon>Dikarya</taxon>
        <taxon>Basidiomycota</taxon>
        <taxon>Agaricomycotina</taxon>
        <taxon>Agaricomycetes</taxon>
        <taxon>Agaricomycetidae</taxon>
        <taxon>Agaricales</taxon>
        <taxon>Marasmiineae</taxon>
        <taxon>Physalacriaceae</taxon>
        <taxon>Desarmillaria</taxon>
    </lineage>
</organism>
<feature type="transmembrane region" description="Helical" evidence="1">
    <location>
        <begin position="20"/>
        <end position="44"/>
    </location>
</feature>
<proteinExistence type="predicted"/>
<dbReference type="RefSeq" id="XP_060324360.1">
    <property type="nucleotide sequence ID" value="XM_060470185.1"/>
</dbReference>
<protein>
    <submittedName>
        <fullName evidence="2">Uncharacterized protein</fullName>
    </submittedName>
</protein>
<reference evidence="2" key="1">
    <citation type="submission" date="2023-06" db="EMBL/GenBank/DDBJ databases">
        <authorList>
            <consortium name="Lawrence Berkeley National Laboratory"/>
            <person name="Ahrendt S."/>
            <person name="Sahu N."/>
            <person name="Indic B."/>
            <person name="Wong-Bajracharya J."/>
            <person name="Merenyi Z."/>
            <person name="Ke H.-M."/>
            <person name="Monk M."/>
            <person name="Kocsube S."/>
            <person name="Drula E."/>
            <person name="Lipzen A."/>
            <person name="Balint B."/>
            <person name="Henrissat B."/>
            <person name="Andreopoulos B."/>
            <person name="Martin F.M."/>
            <person name="Harder C.B."/>
            <person name="Rigling D."/>
            <person name="Ford K.L."/>
            <person name="Foster G.D."/>
            <person name="Pangilinan J."/>
            <person name="Papanicolaou A."/>
            <person name="Barry K."/>
            <person name="LaButti K."/>
            <person name="Viragh M."/>
            <person name="Koriabine M."/>
            <person name="Yan M."/>
            <person name="Riley R."/>
            <person name="Champramary S."/>
            <person name="Plett K.L."/>
            <person name="Tsai I.J."/>
            <person name="Slot J."/>
            <person name="Sipos G."/>
            <person name="Plett J."/>
            <person name="Nagy L.G."/>
            <person name="Grigoriev I.V."/>
        </authorList>
    </citation>
    <scope>NUCLEOTIDE SEQUENCE</scope>
    <source>
        <strain evidence="2">CCBAS 213</strain>
    </source>
</reference>
<keyword evidence="1" id="KW-0472">Membrane</keyword>
<evidence type="ECO:0000313" key="3">
    <source>
        <dbReference type="Proteomes" id="UP001175211"/>
    </source>
</evidence>
<dbReference type="AlphaFoldDB" id="A0AA39JHD3"/>
<evidence type="ECO:0000256" key="1">
    <source>
        <dbReference type="SAM" id="Phobius"/>
    </source>
</evidence>
<name>A0AA39JHD3_ARMTA</name>
<evidence type="ECO:0000313" key="2">
    <source>
        <dbReference type="EMBL" id="KAK0442673.1"/>
    </source>
</evidence>
<gene>
    <name evidence="2" type="ORF">EV420DRAFT_1485227</name>
</gene>
<keyword evidence="3" id="KW-1185">Reference proteome</keyword>
<keyword evidence="1" id="KW-0812">Transmembrane</keyword>
<comment type="caution">
    <text evidence="2">The sequence shown here is derived from an EMBL/GenBank/DDBJ whole genome shotgun (WGS) entry which is preliminary data.</text>
</comment>
<dbReference type="GeneID" id="85353733"/>
<keyword evidence="1" id="KW-1133">Transmembrane helix</keyword>